<organism evidence="1 2">
    <name type="scientific">Fluctibacter halophilus</name>
    <dbReference type="NCBI Taxonomy" id="226011"/>
    <lineage>
        <taxon>Bacteria</taxon>
        <taxon>Pseudomonadati</taxon>
        <taxon>Pseudomonadota</taxon>
        <taxon>Gammaproteobacteria</taxon>
        <taxon>Alteromonadales</taxon>
        <taxon>Alteromonadaceae</taxon>
        <taxon>Fluctibacter</taxon>
    </lineage>
</organism>
<comment type="caution">
    <text evidence="1">The sequence shown here is derived from an EMBL/GenBank/DDBJ whole genome shotgun (WGS) entry which is preliminary data.</text>
</comment>
<dbReference type="RefSeq" id="WP_229159346.1">
    <property type="nucleotide sequence ID" value="NZ_JAJEWP010000001.1"/>
</dbReference>
<accession>A0ABS8G942</accession>
<keyword evidence="2" id="KW-1185">Reference proteome</keyword>
<reference evidence="1 2" key="1">
    <citation type="submission" date="2021-10" db="EMBL/GenBank/DDBJ databases">
        <title>Draft genome of Aestuariibacter halophilus JC2043.</title>
        <authorList>
            <person name="Emsley S.A."/>
            <person name="Pfannmuller K.M."/>
            <person name="Ushijima B."/>
            <person name="Saw J.H."/>
            <person name="Videau P."/>
        </authorList>
    </citation>
    <scope>NUCLEOTIDE SEQUENCE [LARGE SCALE GENOMIC DNA]</scope>
    <source>
        <strain evidence="1 2">JC2043</strain>
    </source>
</reference>
<dbReference type="EMBL" id="JAJEWP010000001">
    <property type="protein sequence ID" value="MCC2616335.1"/>
    <property type="molecule type" value="Genomic_DNA"/>
</dbReference>
<gene>
    <name evidence="1" type="ORF">LJ739_08790</name>
</gene>
<proteinExistence type="predicted"/>
<protein>
    <submittedName>
        <fullName evidence="1">Uncharacterized protein</fullName>
    </submittedName>
</protein>
<name>A0ABS8G942_9ALTE</name>
<evidence type="ECO:0000313" key="2">
    <source>
        <dbReference type="Proteomes" id="UP001520878"/>
    </source>
</evidence>
<dbReference type="Proteomes" id="UP001520878">
    <property type="component" value="Unassembled WGS sequence"/>
</dbReference>
<evidence type="ECO:0000313" key="1">
    <source>
        <dbReference type="EMBL" id="MCC2616335.1"/>
    </source>
</evidence>
<sequence length="139" mass="15397">MSTCNIHISTSSNAMCVEFEGIQDGLATAKYVEEVARFCDGMNDKPWARIIDLRQWVLTIPESNQAMIASLREDGQNGLVLEAIIPPITSLGRWQVEKTMASVASDTRFEFVASIDEAKTLLQEQGFDTDFGPSTMFIS</sequence>